<accession>A0A0F7FYY2</accession>
<feature type="compositionally biased region" description="Polar residues" evidence="1">
    <location>
        <begin position="1"/>
        <end position="16"/>
    </location>
</feature>
<gene>
    <name evidence="2" type="ORF">SXIM_40500</name>
</gene>
<protein>
    <submittedName>
        <fullName evidence="2">Uncharacterized protein</fullName>
    </submittedName>
</protein>
<dbReference type="AlphaFoldDB" id="A0A0F7FYY2"/>
<feature type="region of interest" description="Disordered" evidence="1">
    <location>
        <begin position="1"/>
        <end position="23"/>
    </location>
</feature>
<reference evidence="2" key="1">
    <citation type="submission" date="2019-08" db="EMBL/GenBank/DDBJ databases">
        <title>Complete genome sequence of a mangrove-derived Streptomyces xiamenensis.</title>
        <authorList>
            <person name="Xu J."/>
        </authorList>
    </citation>
    <scope>NUCLEOTIDE SEQUENCE</scope>
    <source>
        <strain evidence="2">318</strain>
    </source>
</reference>
<dbReference type="PATRIC" id="fig|408015.6.peg.4101"/>
<dbReference type="KEGG" id="sxi:SXIM_40500"/>
<dbReference type="HOGENOM" id="CLU_3048683_0_0_11"/>
<keyword evidence="3" id="KW-1185">Reference proteome</keyword>
<evidence type="ECO:0000313" key="3">
    <source>
        <dbReference type="Proteomes" id="UP000034034"/>
    </source>
</evidence>
<organism evidence="2 3">
    <name type="scientific">Streptomyces xiamenensis</name>
    <dbReference type="NCBI Taxonomy" id="408015"/>
    <lineage>
        <taxon>Bacteria</taxon>
        <taxon>Bacillati</taxon>
        <taxon>Actinomycetota</taxon>
        <taxon>Actinomycetes</taxon>
        <taxon>Kitasatosporales</taxon>
        <taxon>Streptomycetaceae</taxon>
        <taxon>Streptomyces</taxon>
    </lineage>
</organism>
<dbReference type="Proteomes" id="UP000034034">
    <property type="component" value="Chromosome"/>
</dbReference>
<name>A0A0F7FYY2_9ACTN</name>
<dbReference type="EMBL" id="CP009922">
    <property type="protein sequence ID" value="AKG45434.1"/>
    <property type="molecule type" value="Genomic_DNA"/>
</dbReference>
<evidence type="ECO:0000256" key="1">
    <source>
        <dbReference type="SAM" id="MobiDB-lite"/>
    </source>
</evidence>
<proteinExistence type="predicted"/>
<dbReference type="STRING" id="408015.SXIM_40500"/>
<sequence length="54" mass="5826">MTSSFPCGVMTVTTPSPERAPKPTLVRMSAPARKLRLALFANSAWCVDDGLCSR</sequence>
<evidence type="ECO:0000313" key="2">
    <source>
        <dbReference type="EMBL" id="AKG45434.1"/>
    </source>
</evidence>